<evidence type="ECO:0000313" key="4">
    <source>
        <dbReference type="Proteomes" id="UP000807504"/>
    </source>
</evidence>
<keyword evidence="1" id="KW-0732">Signal</keyword>
<dbReference type="InterPro" id="IPR018244">
    <property type="entry name" value="Allrgn_V5/Tpx1_CS"/>
</dbReference>
<proteinExistence type="predicted"/>
<organism evidence="3 4">
    <name type="scientific">Argiope bruennichi</name>
    <name type="common">Wasp spider</name>
    <name type="synonym">Aranea bruennichi</name>
    <dbReference type="NCBI Taxonomy" id="94029"/>
    <lineage>
        <taxon>Eukaryota</taxon>
        <taxon>Metazoa</taxon>
        <taxon>Ecdysozoa</taxon>
        <taxon>Arthropoda</taxon>
        <taxon>Chelicerata</taxon>
        <taxon>Arachnida</taxon>
        <taxon>Araneae</taxon>
        <taxon>Araneomorphae</taxon>
        <taxon>Entelegynae</taxon>
        <taxon>Araneoidea</taxon>
        <taxon>Araneidae</taxon>
        <taxon>Argiope</taxon>
    </lineage>
</organism>
<evidence type="ECO:0000313" key="3">
    <source>
        <dbReference type="EMBL" id="KAF8764638.1"/>
    </source>
</evidence>
<dbReference type="PRINTS" id="PR00837">
    <property type="entry name" value="V5TPXLIKE"/>
</dbReference>
<keyword evidence="4" id="KW-1185">Reference proteome</keyword>
<evidence type="ECO:0000256" key="1">
    <source>
        <dbReference type="SAM" id="SignalP"/>
    </source>
</evidence>
<dbReference type="Proteomes" id="UP000807504">
    <property type="component" value="Unassembled WGS sequence"/>
</dbReference>
<feature type="signal peptide" evidence="1">
    <location>
        <begin position="1"/>
        <end position="19"/>
    </location>
</feature>
<dbReference type="EMBL" id="JABXBU010002231">
    <property type="protein sequence ID" value="KAF8764638.1"/>
    <property type="molecule type" value="Genomic_DNA"/>
</dbReference>
<gene>
    <name evidence="3" type="ORF">HNY73_022695</name>
</gene>
<dbReference type="InterPro" id="IPR001283">
    <property type="entry name" value="CRISP-related"/>
</dbReference>
<dbReference type="GO" id="GO:0005576">
    <property type="term" value="C:extracellular region"/>
    <property type="evidence" value="ECO:0007669"/>
    <property type="project" value="InterPro"/>
</dbReference>
<sequence length="431" mass="49478">MLVLMRLTFFLILFDWAKCSHSKQCPAVYERFHANHTFCLQPNKKCNIKRSGVRRKERKLILKIHNTYRDIIARGKENRAVGGALPKAADMIQMVWDKELAAIAQKWTNNCEYKHDCRDGCRTVDSFRVGQNIARHGSSCSSKKCSRKEKKEIYKPNWSDILKTFYDEVLIYKTKWFNNYQTRSEHIGHFTQIIWSRSWRIGCGYTVYKEQNVYYKFYACNYGPAGNVINEPLYKEGAPCSACPTNSCCGRSCGKKMKYPGLCKMKKSKKTPIYLRKIDDLLFFCDFEPKTKDCASEVTGIKSWKHKDTFAGSYDSIELKGGQTTKRTFKKEIKPSTSGFCLKIIYRKSASKAAKTDISDAFFEIGIVTSNKIISKQLKTSIDFLTYEISLGWNSDTKVAIIFSVPPGGKPHIFDLKEILAHDDKCGSRDT</sequence>
<feature type="chain" id="PRO_5035890361" evidence="1">
    <location>
        <begin position="20"/>
        <end position="431"/>
    </location>
</feature>
<comment type="caution">
    <text evidence="3">The sequence shown here is derived from an EMBL/GenBank/DDBJ whole genome shotgun (WGS) entry which is preliminary data.</text>
</comment>
<reference evidence="3" key="1">
    <citation type="journal article" date="2020" name="bioRxiv">
        <title>Chromosome-level reference genome of the European wasp spider Argiope bruennichi: a resource for studies on range expansion and evolutionary adaptation.</title>
        <authorList>
            <person name="Sheffer M.M."/>
            <person name="Hoppe A."/>
            <person name="Krehenwinkel H."/>
            <person name="Uhl G."/>
            <person name="Kuss A.W."/>
            <person name="Jensen L."/>
            <person name="Jensen C."/>
            <person name="Gillespie R.G."/>
            <person name="Hoff K.J."/>
            <person name="Prost S."/>
        </authorList>
    </citation>
    <scope>NUCLEOTIDE SEQUENCE</scope>
</reference>
<dbReference type="PRINTS" id="PR00838">
    <property type="entry name" value="V5ALLERGEN"/>
</dbReference>
<protein>
    <submittedName>
        <fullName evidence="3">CRISP/Allergen/PR-1 like protein</fullName>
    </submittedName>
</protein>
<reference evidence="3" key="2">
    <citation type="submission" date="2020-06" db="EMBL/GenBank/DDBJ databases">
        <authorList>
            <person name="Sheffer M."/>
        </authorList>
    </citation>
    <scope>NUCLEOTIDE SEQUENCE</scope>
</reference>
<accession>A0A8T0E1F8</accession>
<dbReference type="PROSITE" id="PS01009">
    <property type="entry name" value="CRISP_1"/>
    <property type="match status" value="1"/>
</dbReference>
<dbReference type="CDD" id="cd05380">
    <property type="entry name" value="CAP_euk"/>
    <property type="match status" value="1"/>
</dbReference>
<dbReference type="Gene3D" id="3.40.33.10">
    <property type="entry name" value="CAP"/>
    <property type="match status" value="1"/>
</dbReference>
<feature type="domain" description="SCP" evidence="2">
    <location>
        <begin position="56"/>
        <end position="230"/>
    </location>
</feature>
<dbReference type="PANTHER" id="PTHR10334">
    <property type="entry name" value="CYSTEINE-RICH SECRETORY PROTEIN-RELATED"/>
    <property type="match status" value="1"/>
</dbReference>
<dbReference type="InterPro" id="IPR035940">
    <property type="entry name" value="CAP_sf"/>
</dbReference>
<dbReference type="PROSITE" id="PS01010">
    <property type="entry name" value="CRISP_2"/>
    <property type="match status" value="1"/>
</dbReference>
<dbReference type="Pfam" id="PF00188">
    <property type="entry name" value="CAP"/>
    <property type="match status" value="1"/>
</dbReference>
<name>A0A8T0E1F8_ARGBR</name>
<dbReference type="SMART" id="SM00198">
    <property type="entry name" value="SCP"/>
    <property type="match status" value="1"/>
</dbReference>
<dbReference type="SUPFAM" id="SSF55797">
    <property type="entry name" value="PR-1-like"/>
    <property type="match status" value="1"/>
</dbReference>
<dbReference type="InterPro" id="IPR014044">
    <property type="entry name" value="CAP_dom"/>
</dbReference>
<evidence type="ECO:0000259" key="2">
    <source>
        <dbReference type="SMART" id="SM00198"/>
    </source>
</evidence>
<dbReference type="AlphaFoldDB" id="A0A8T0E1F8"/>
<dbReference type="InterPro" id="IPR002413">
    <property type="entry name" value="V5_allergen-like"/>
</dbReference>